<accession>A0A0E9X1U5</accession>
<dbReference type="AlphaFoldDB" id="A0A0E9X1U5"/>
<evidence type="ECO:0000313" key="2">
    <source>
        <dbReference type="EMBL" id="JAH95845.1"/>
    </source>
</evidence>
<keyword evidence="1" id="KW-1133">Transmembrane helix</keyword>
<name>A0A0E9X1U5_ANGAN</name>
<evidence type="ECO:0000256" key="1">
    <source>
        <dbReference type="SAM" id="Phobius"/>
    </source>
</evidence>
<keyword evidence="1" id="KW-0472">Membrane</keyword>
<organism evidence="2">
    <name type="scientific">Anguilla anguilla</name>
    <name type="common">European freshwater eel</name>
    <name type="synonym">Muraena anguilla</name>
    <dbReference type="NCBI Taxonomy" id="7936"/>
    <lineage>
        <taxon>Eukaryota</taxon>
        <taxon>Metazoa</taxon>
        <taxon>Chordata</taxon>
        <taxon>Craniata</taxon>
        <taxon>Vertebrata</taxon>
        <taxon>Euteleostomi</taxon>
        <taxon>Actinopterygii</taxon>
        <taxon>Neopterygii</taxon>
        <taxon>Teleostei</taxon>
        <taxon>Anguilliformes</taxon>
        <taxon>Anguillidae</taxon>
        <taxon>Anguilla</taxon>
    </lineage>
</organism>
<sequence length="65" mass="7908">MLLNVMLFTQFLIRRLFVICMCEHILQNYLGFVWCVLNLSIGFLFFTKTNWLKTNKFGNLFEYFL</sequence>
<keyword evidence="1" id="KW-0812">Transmembrane</keyword>
<protein>
    <submittedName>
        <fullName evidence="2">Uncharacterized protein</fullName>
    </submittedName>
</protein>
<feature type="transmembrane region" description="Helical" evidence="1">
    <location>
        <begin position="28"/>
        <end position="46"/>
    </location>
</feature>
<dbReference type="EMBL" id="GBXM01012732">
    <property type="protein sequence ID" value="JAH95845.1"/>
    <property type="molecule type" value="Transcribed_RNA"/>
</dbReference>
<reference evidence="2" key="1">
    <citation type="submission" date="2014-11" db="EMBL/GenBank/DDBJ databases">
        <authorList>
            <person name="Amaro Gonzalez C."/>
        </authorList>
    </citation>
    <scope>NUCLEOTIDE SEQUENCE</scope>
</reference>
<proteinExistence type="predicted"/>
<reference evidence="2" key="2">
    <citation type="journal article" date="2015" name="Fish Shellfish Immunol.">
        <title>Early steps in the European eel (Anguilla anguilla)-Vibrio vulnificus interaction in the gills: Role of the RtxA13 toxin.</title>
        <authorList>
            <person name="Callol A."/>
            <person name="Pajuelo D."/>
            <person name="Ebbesson L."/>
            <person name="Teles M."/>
            <person name="MacKenzie S."/>
            <person name="Amaro C."/>
        </authorList>
    </citation>
    <scope>NUCLEOTIDE SEQUENCE</scope>
</reference>